<evidence type="ECO:0000313" key="1">
    <source>
        <dbReference type="EMBL" id="KAJ9565859.1"/>
    </source>
</evidence>
<keyword evidence="2" id="KW-1185">Reference proteome</keyword>
<accession>A0AA38TS32</accession>
<name>A0AA38TS32_9ASTR</name>
<dbReference type="SUPFAM" id="SSF52047">
    <property type="entry name" value="RNI-like"/>
    <property type="match status" value="1"/>
</dbReference>
<proteinExistence type="predicted"/>
<dbReference type="PANTHER" id="PTHR38926:SF2">
    <property type="entry name" value="F-BOX_LRR-REPEAT PROTEIN 21-RELATED"/>
    <property type="match status" value="1"/>
</dbReference>
<dbReference type="Gene3D" id="3.80.10.10">
    <property type="entry name" value="Ribonuclease Inhibitor"/>
    <property type="match status" value="1"/>
</dbReference>
<dbReference type="Proteomes" id="UP001172457">
    <property type="component" value="Chromosome 1"/>
</dbReference>
<organism evidence="1 2">
    <name type="scientific">Centaurea solstitialis</name>
    <name type="common">yellow star-thistle</name>
    <dbReference type="NCBI Taxonomy" id="347529"/>
    <lineage>
        <taxon>Eukaryota</taxon>
        <taxon>Viridiplantae</taxon>
        <taxon>Streptophyta</taxon>
        <taxon>Embryophyta</taxon>
        <taxon>Tracheophyta</taxon>
        <taxon>Spermatophyta</taxon>
        <taxon>Magnoliopsida</taxon>
        <taxon>eudicotyledons</taxon>
        <taxon>Gunneridae</taxon>
        <taxon>Pentapetalae</taxon>
        <taxon>asterids</taxon>
        <taxon>campanulids</taxon>
        <taxon>Asterales</taxon>
        <taxon>Asteraceae</taxon>
        <taxon>Carduoideae</taxon>
        <taxon>Cardueae</taxon>
        <taxon>Centaureinae</taxon>
        <taxon>Centaurea</taxon>
    </lineage>
</organism>
<dbReference type="AlphaFoldDB" id="A0AA38TS32"/>
<dbReference type="EMBL" id="JARYMX010000001">
    <property type="protein sequence ID" value="KAJ9565859.1"/>
    <property type="molecule type" value="Genomic_DNA"/>
</dbReference>
<reference evidence="1" key="1">
    <citation type="submission" date="2023-03" db="EMBL/GenBank/DDBJ databases">
        <title>Chromosome-scale reference genome and RAD-based genetic map of yellow starthistle (Centaurea solstitialis) reveal putative structural variation and QTLs associated with invader traits.</title>
        <authorList>
            <person name="Reatini B."/>
            <person name="Cang F.A."/>
            <person name="Jiang Q."/>
            <person name="Mckibben M.T.W."/>
            <person name="Barker M.S."/>
            <person name="Rieseberg L.H."/>
            <person name="Dlugosch K.M."/>
        </authorList>
    </citation>
    <scope>NUCLEOTIDE SEQUENCE</scope>
    <source>
        <strain evidence="1">CAN-66</strain>
        <tissue evidence="1">Leaf</tissue>
    </source>
</reference>
<dbReference type="InterPro" id="IPR032675">
    <property type="entry name" value="LRR_dom_sf"/>
</dbReference>
<gene>
    <name evidence="1" type="ORF">OSB04_001825</name>
</gene>
<evidence type="ECO:0000313" key="2">
    <source>
        <dbReference type="Proteomes" id="UP001172457"/>
    </source>
</evidence>
<protein>
    <submittedName>
        <fullName evidence="1">Uncharacterized protein</fullName>
    </submittedName>
</protein>
<comment type="caution">
    <text evidence="1">The sequence shown here is derived from an EMBL/GenBank/DDBJ whole genome shotgun (WGS) entry which is preliminary data.</text>
</comment>
<dbReference type="PANTHER" id="PTHR38926">
    <property type="entry name" value="F-BOX DOMAIN CONTAINING PROTEIN, EXPRESSED"/>
    <property type="match status" value="1"/>
</dbReference>
<sequence>MHNLAKDLQGFKVSLLCFVYGERFRETVQSIAALEDSLISLSRDLAPIDDLLDFISRSKLNNLCLTDCLKITSCGLNNALERLSHLETLELSYIRVSAKDIEAIGRSCPHLQSFKIRIHFLSWYCPCHANSMPALRHLELIGISGDNDGLHYLELIGTRDDNDGVRAILKGYPHLQSLHIFNRFHTRLDPDLEKLCRERIKDFQFNQEHPRN</sequence>